<feature type="region of interest" description="Disordered" evidence="5">
    <location>
        <begin position="68"/>
        <end position="87"/>
    </location>
</feature>
<dbReference type="SMART" id="SM00320">
    <property type="entry name" value="WD40"/>
    <property type="match status" value="7"/>
</dbReference>
<comment type="caution">
    <text evidence="6">The sequence shown here is derived from an EMBL/GenBank/DDBJ whole genome shotgun (WGS) entry which is preliminary data.</text>
</comment>
<dbReference type="InterPro" id="IPR036322">
    <property type="entry name" value="WD40_repeat_dom_sf"/>
</dbReference>
<feature type="compositionally biased region" description="Low complexity" evidence="5">
    <location>
        <begin position="512"/>
        <end position="523"/>
    </location>
</feature>
<sequence>MDTPSCTIPLEAEPLDCCVSPAGDLLAAALVTGKLQLASFACPPSTQNGGGAQSSQLAYQLQLTIPAPQASSDHQPQPSKKKQKKAAAAAAAGAADAGAGGGGGAAAAEPPSCRACCFTSGGGAVLAGYADHVVRSYDVATGRLTAVFSGEHDAQLSRVFACGGTAAPHLFASGDEEGLVALWDTRVPAGGGGGAVSRYTQHTDYITDFALNGRAQALVVTSGDATLSVLDLRKNGKALARSEDDNDDELLSCAVLKGGRKVVTGTQSGVLHLYSWGYFNDCSDRFPGHPESVQALVAFDEDTLLTGSSDGGVRVVGVLPNRLLGILGQHNGDFPVERLALSSDRRVLASTSHDAAVKLWDLAVLHDDEGDDDEEGGGEDGGEGEEEDGGGGGGGDLASAAAAAATAAAGRRRFGDEDEDVAERAKRRALRGQEPEEGMEGEDEDGSEDEDEDLDEDEDENEGEGEEGESEGDGSGSEGEAADGAGRSGSGEGEEGKVGVKARGGGGGGGKEAQVQGAAAAAARGGGTGAAKAAAAAGGGADSDDGGGDDSEDDSEEDGGGGKKRRKAPKREKTRWTQGAEQKKGGAANFFADLL</sequence>
<feature type="compositionally biased region" description="Gly residues" evidence="5">
    <location>
        <begin position="502"/>
        <end position="511"/>
    </location>
</feature>
<evidence type="ECO:0000256" key="4">
    <source>
        <dbReference type="PROSITE-ProRule" id="PRU00221"/>
    </source>
</evidence>
<organism evidence="6 7">
    <name type="scientific">Pleodorina starrii</name>
    <dbReference type="NCBI Taxonomy" id="330485"/>
    <lineage>
        <taxon>Eukaryota</taxon>
        <taxon>Viridiplantae</taxon>
        <taxon>Chlorophyta</taxon>
        <taxon>core chlorophytes</taxon>
        <taxon>Chlorophyceae</taxon>
        <taxon>CS clade</taxon>
        <taxon>Chlamydomonadales</taxon>
        <taxon>Volvocaceae</taxon>
        <taxon>Pleodorina</taxon>
    </lineage>
</organism>
<gene>
    <name evidence="6" type="primary">PLEST010053</name>
    <name evidence="6" type="ORF">PLESTB_001033100</name>
</gene>
<dbReference type="Pfam" id="PF24796">
    <property type="entry name" value="WDR55"/>
    <property type="match status" value="1"/>
</dbReference>
<evidence type="ECO:0000256" key="1">
    <source>
        <dbReference type="ARBA" id="ARBA00007625"/>
    </source>
</evidence>
<evidence type="ECO:0000313" key="7">
    <source>
        <dbReference type="Proteomes" id="UP001165080"/>
    </source>
</evidence>
<dbReference type="Gene3D" id="2.130.10.10">
    <property type="entry name" value="YVTN repeat-like/Quinoprotein amine dehydrogenase"/>
    <property type="match status" value="2"/>
</dbReference>
<evidence type="ECO:0000256" key="2">
    <source>
        <dbReference type="ARBA" id="ARBA00022574"/>
    </source>
</evidence>
<dbReference type="InterPro" id="IPR019775">
    <property type="entry name" value="WD40_repeat_CS"/>
</dbReference>
<keyword evidence="3" id="KW-0677">Repeat</keyword>
<dbReference type="PROSITE" id="PS00678">
    <property type="entry name" value="WD_REPEATS_1"/>
    <property type="match status" value="1"/>
</dbReference>
<dbReference type="AlphaFoldDB" id="A0A9W6BP24"/>
<feature type="compositionally biased region" description="Acidic residues" evidence="5">
    <location>
        <begin position="435"/>
        <end position="472"/>
    </location>
</feature>
<evidence type="ECO:0000256" key="5">
    <source>
        <dbReference type="SAM" id="MobiDB-lite"/>
    </source>
</evidence>
<proteinExistence type="inferred from homology"/>
<keyword evidence="2 4" id="KW-0853">WD repeat</keyword>
<feature type="repeat" description="WD" evidence="4">
    <location>
        <begin position="336"/>
        <end position="362"/>
    </location>
</feature>
<dbReference type="PANTHER" id="PTHR44019:SF20">
    <property type="entry name" value="WD REPEAT-CONTAINING PROTEIN 55"/>
    <property type="match status" value="1"/>
</dbReference>
<evidence type="ECO:0000313" key="6">
    <source>
        <dbReference type="EMBL" id="GLC55826.1"/>
    </source>
</evidence>
<comment type="similarity">
    <text evidence="1">Belongs to the WD repeat WDR55 family.</text>
</comment>
<evidence type="ECO:0000256" key="3">
    <source>
        <dbReference type="ARBA" id="ARBA00022737"/>
    </source>
</evidence>
<dbReference type="PANTHER" id="PTHR44019">
    <property type="entry name" value="WD REPEAT-CONTAINING PROTEIN 55"/>
    <property type="match status" value="1"/>
</dbReference>
<keyword evidence="7" id="KW-1185">Reference proteome</keyword>
<dbReference type="PROSITE" id="PS50082">
    <property type="entry name" value="WD_REPEATS_2"/>
    <property type="match status" value="1"/>
</dbReference>
<dbReference type="InterPro" id="IPR050505">
    <property type="entry name" value="WDR55/POC1"/>
</dbReference>
<dbReference type="Proteomes" id="UP001165080">
    <property type="component" value="Unassembled WGS sequence"/>
</dbReference>
<feature type="region of interest" description="Disordered" evidence="5">
    <location>
        <begin position="366"/>
        <end position="595"/>
    </location>
</feature>
<dbReference type="OrthoDB" id="2288928at2759"/>
<feature type="compositionally biased region" description="Low complexity" evidence="5">
    <location>
        <begin position="398"/>
        <end position="409"/>
    </location>
</feature>
<reference evidence="6 7" key="1">
    <citation type="journal article" date="2023" name="Commun. Biol.">
        <title>Reorganization of the ancestral sex-determining regions during the evolution of trioecy in Pleodorina starrii.</title>
        <authorList>
            <person name="Takahashi K."/>
            <person name="Suzuki S."/>
            <person name="Kawai-Toyooka H."/>
            <person name="Yamamoto K."/>
            <person name="Hamaji T."/>
            <person name="Ootsuki R."/>
            <person name="Yamaguchi H."/>
            <person name="Kawachi M."/>
            <person name="Higashiyama T."/>
            <person name="Nozaki H."/>
        </authorList>
    </citation>
    <scope>NUCLEOTIDE SEQUENCE [LARGE SCALE GENOMIC DNA]</scope>
    <source>
        <strain evidence="6 7">NIES-4479</strain>
    </source>
</reference>
<feature type="compositionally biased region" description="Acidic residues" evidence="5">
    <location>
        <begin position="542"/>
        <end position="559"/>
    </location>
</feature>
<feature type="compositionally biased region" description="Basic residues" evidence="5">
    <location>
        <begin position="562"/>
        <end position="573"/>
    </location>
</feature>
<name>A0A9W6BP24_9CHLO</name>
<dbReference type="InterPro" id="IPR001680">
    <property type="entry name" value="WD40_rpt"/>
</dbReference>
<dbReference type="SUPFAM" id="SSF50978">
    <property type="entry name" value="WD40 repeat-like"/>
    <property type="match status" value="1"/>
</dbReference>
<protein>
    <submittedName>
        <fullName evidence="6">Uncharacterized protein</fullName>
    </submittedName>
</protein>
<dbReference type="EMBL" id="BRXU01000014">
    <property type="protein sequence ID" value="GLC55826.1"/>
    <property type="molecule type" value="Genomic_DNA"/>
</dbReference>
<feature type="compositionally biased region" description="Acidic residues" evidence="5">
    <location>
        <begin position="368"/>
        <end position="389"/>
    </location>
</feature>
<dbReference type="InterPro" id="IPR015943">
    <property type="entry name" value="WD40/YVTN_repeat-like_dom_sf"/>
</dbReference>
<accession>A0A9W6BP24</accession>